<reference evidence="14 15" key="1">
    <citation type="submission" date="2014-11" db="EMBL/GenBank/DDBJ databases">
        <title>Draft Genome Sequences of Paenibacillus polymyxa NRRL B-30509 and Paenibacillus terrae NRRL B-30644, Strains from a Poultry Environment that Produce Tridecaptin A and Paenicidins.</title>
        <authorList>
            <person name="van Belkum M.J."/>
            <person name="Lohans C.T."/>
            <person name="Vederas J.C."/>
        </authorList>
    </citation>
    <scope>NUCLEOTIDE SEQUENCE [LARGE SCALE GENOMIC DNA]</scope>
    <source>
        <strain evidence="14 15">NRRL B-30644</strain>
    </source>
</reference>
<keyword evidence="4" id="KW-0597">Phosphoprotein</keyword>
<dbReference type="PANTHER" id="PTHR36203">
    <property type="entry name" value="ASCORBATE-SPECIFIC PTS SYSTEM EIIA COMPONENT"/>
    <property type="match status" value="1"/>
</dbReference>
<dbReference type="PATRIC" id="fig|159743.3.peg.3580"/>
<name>A0A0D7X0W8_9BACL</name>
<evidence type="ECO:0000256" key="3">
    <source>
        <dbReference type="ARBA" id="ARBA00022490"/>
    </source>
</evidence>
<evidence type="ECO:0000259" key="12">
    <source>
        <dbReference type="PROSITE" id="PS51099"/>
    </source>
</evidence>
<gene>
    <name evidence="14" type="ORF">QD47_16110</name>
</gene>
<dbReference type="InterPro" id="IPR051351">
    <property type="entry name" value="Ascorbate-PTS_EIIA_comp"/>
</dbReference>
<comment type="function">
    <text evidence="8">The phosphoenolpyruvate-dependent sugar phosphotransferase system (sugar PTS), a major carbohydrate active transport system, catalyzes the phosphorylation of incoming sugar substrates concomitantly with their translocation across the cell membrane. The enzyme II UlaABC PTS system is involved in ascorbate transport.</text>
</comment>
<dbReference type="PROSITE" id="PS51372">
    <property type="entry name" value="PRD_2"/>
    <property type="match status" value="1"/>
</dbReference>
<evidence type="ECO:0000313" key="15">
    <source>
        <dbReference type="Proteomes" id="UP000032534"/>
    </source>
</evidence>
<comment type="subcellular location">
    <subcellularLocation>
        <location evidence="1">Cytoplasm</location>
    </subcellularLocation>
</comment>
<evidence type="ECO:0000256" key="7">
    <source>
        <dbReference type="ARBA" id="ARBA00022777"/>
    </source>
</evidence>
<dbReference type="Proteomes" id="UP000032534">
    <property type="component" value="Unassembled WGS sequence"/>
</dbReference>
<evidence type="ECO:0000256" key="10">
    <source>
        <dbReference type="ARBA" id="ARBA00042072"/>
    </source>
</evidence>
<dbReference type="InterPro" id="IPR036634">
    <property type="entry name" value="PRD_sf"/>
</dbReference>
<keyword evidence="5" id="KW-0808">Transferase</keyword>
<feature type="domain" description="PTS EIIA type-2" evidence="11">
    <location>
        <begin position="533"/>
        <end position="676"/>
    </location>
</feature>
<organism evidence="14 15">
    <name type="scientific">Paenibacillus terrae</name>
    <dbReference type="NCBI Taxonomy" id="159743"/>
    <lineage>
        <taxon>Bacteria</taxon>
        <taxon>Bacillati</taxon>
        <taxon>Bacillota</taxon>
        <taxon>Bacilli</taxon>
        <taxon>Bacillales</taxon>
        <taxon>Paenibacillaceae</taxon>
        <taxon>Paenibacillus</taxon>
    </lineage>
</organism>
<dbReference type="PROSITE" id="PS00372">
    <property type="entry name" value="PTS_EIIA_TYPE_2_HIS"/>
    <property type="match status" value="1"/>
</dbReference>
<dbReference type="AlphaFoldDB" id="A0A0D7X0W8"/>
<accession>A0A0D7X0W8</accession>
<evidence type="ECO:0000256" key="1">
    <source>
        <dbReference type="ARBA" id="ARBA00004496"/>
    </source>
</evidence>
<dbReference type="PROSITE" id="PS51094">
    <property type="entry name" value="PTS_EIIA_TYPE_2"/>
    <property type="match status" value="1"/>
</dbReference>
<dbReference type="GO" id="GO:0016301">
    <property type="term" value="F:kinase activity"/>
    <property type="evidence" value="ECO:0007669"/>
    <property type="project" value="UniProtKB-KW"/>
</dbReference>
<sequence>MFDHKSLQLLTQMVNYPKLSIPELRLQLNLSPRQFEYTLNKLNDGLIELDLPKIEVIEMGFKIDERVKKHWKNEELSLGRKQLVFQENERLYLIYLYTYIRREPISIVHYQSLLQVSRNTALADVKKLRALCQGEGVKLDYNRTDGFKLEGEERHKRRFASVCIGTLSQLPMGRPGIKQVMDSWKYEDASTTIKQQLTDMAHEYQVVFVGNRLDQLIYELLFLQFRYGRNALFLPVKQTELIQQQPLFLMGKKLSAYLFNEAHEMEIVYLTIQLLSATQGVPHIYPSEELSYVSDEIIREVERLTLVPFKEKPILQSILYKHLVPAYFRIMCEVPLSNPLIDTIKAEHDALFKLVKQALKPLSDFTGEWISDEEVGYFTILFGGHVRRLEPEPKVYRATIVCPNGISSSMMLRTQLCQLFPGVHFTESHSVAELKQISPDSYDMIFSTIYLESSKPVYLTRPLLTVLEEDYLQQAVAADFDLPVPSAVPIDELMATIRKHATIKSEKALYTDLTNHLRQMRSIERSHSPMLSELLTVDKIRFTDAPLDWKEAIQLAAKPLEEQNYITPDYTQAMINRVLEIGAFIHVGKGIAIPHARPEQGVQKLGMSLLRVKKPVLLLDQPEHAIDMFICLAAIDNKLHLKALTELTSFLVNDDSLNRLKEATTADEIIAMMQKKGDDKK</sequence>
<evidence type="ECO:0000256" key="8">
    <source>
        <dbReference type="ARBA" id="ARBA00037387"/>
    </source>
</evidence>
<evidence type="ECO:0000313" key="14">
    <source>
        <dbReference type="EMBL" id="KJD44633.1"/>
    </source>
</evidence>
<evidence type="ECO:0000256" key="5">
    <source>
        <dbReference type="ARBA" id="ARBA00022679"/>
    </source>
</evidence>
<keyword evidence="7" id="KW-0418">Kinase</keyword>
<protein>
    <recommendedName>
        <fullName evidence="9">Ascorbate-specific PTS system EIIA component</fullName>
    </recommendedName>
    <alternativeName>
        <fullName evidence="10">Ascorbate-specific phosphotransferase enzyme IIA component</fullName>
    </alternativeName>
</protein>
<dbReference type="EMBL" id="JTHP01000032">
    <property type="protein sequence ID" value="KJD44633.1"/>
    <property type="molecule type" value="Genomic_DNA"/>
</dbReference>
<evidence type="ECO:0000259" key="11">
    <source>
        <dbReference type="PROSITE" id="PS51094"/>
    </source>
</evidence>
<keyword evidence="2" id="KW-0813">Transport</keyword>
<dbReference type="OrthoDB" id="9776005at2"/>
<dbReference type="PANTHER" id="PTHR36203:SF1">
    <property type="entry name" value="ASCORBATE-SPECIFIC PTS SYSTEM EIIA COMPONENT"/>
    <property type="match status" value="1"/>
</dbReference>
<dbReference type="Pfam" id="PF00359">
    <property type="entry name" value="PTS_EIIA_2"/>
    <property type="match status" value="1"/>
</dbReference>
<evidence type="ECO:0000256" key="2">
    <source>
        <dbReference type="ARBA" id="ARBA00022448"/>
    </source>
</evidence>
<feature type="domain" description="PRD" evidence="13">
    <location>
        <begin position="285"/>
        <end position="392"/>
    </location>
</feature>
<evidence type="ECO:0000256" key="9">
    <source>
        <dbReference type="ARBA" id="ARBA00041175"/>
    </source>
</evidence>
<dbReference type="PROSITE" id="PS51099">
    <property type="entry name" value="PTS_EIIB_TYPE_2"/>
    <property type="match status" value="1"/>
</dbReference>
<evidence type="ECO:0000256" key="6">
    <source>
        <dbReference type="ARBA" id="ARBA00022683"/>
    </source>
</evidence>
<dbReference type="RefSeq" id="WP_044647106.1">
    <property type="nucleotide sequence ID" value="NZ_JTHP01000032.1"/>
</dbReference>
<dbReference type="SUPFAM" id="SSF52794">
    <property type="entry name" value="PTS system IIB component-like"/>
    <property type="match status" value="1"/>
</dbReference>
<dbReference type="GO" id="GO:0009401">
    <property type="term" value="P:phosphoenolpyruvate-dependent sugar phosphotransferase system"/>
    <property type="evidence" value="ECO:0007669"/>
    <property type="project" value="UniProtKB-KW"/>
</dbReference>
<dbReference type="GO" id="GO:0006355">
    <property type="term" value="P:regulation of DNA-templated transcription"/>
    <property type="evidence" value="ECO:0007669"/>
    <property type="project" value="InterPro"/>
</dbReference>
<dbReference type="CDD" id="cd00211">
    <property type="entry name" value="PTS_IIA_fru"/>
    <property type="match status" value="1"/>
</dbReference>
<dbReference type="Gene3D" id="3.40.930.10">
    <property type="entry name" value="Mannitol-specific EII, Chain A"/>
    <property type="match status" value="1"/>
</dbReference>
<dbReference type="InterPro" id="IPR036095">
    <property type="entry name" value="PTS_EIIB-like_sf"/>
</dbReference>
<dbReference type="CDD" id="cd05568">
    <property type="entry name" value="PTS_IIB_bgl_like"/>
    <property type="match status" value="1"/>
</dbReference>
<dbReference type="SUPFAM" id="SSF63520">
    <property type="entry name" value="PTS-regulatory domain, PRD"/>
    <property type="match status" value="1"/>
</dbReference>
<dbReference type="Gene3D" id="1.10.1790.10">
    <property type="entry name" value="PRD domain"/>
    <property type="match status" value="1"/>
</dbReference>
<keyword evidence="3" id="KW-0963">Cytoplasm</keyword>
<evidence type="ECO:0000259" key="13">
    <source>
        <dbReference type="PROSITE" id="PS51372"/>
    </source>
</evidence>
<dbReference type="InterPro" id="IPR016152">
    <property type="entry name" value="PTrfase/Anion_transptr"/>
</dbReference>
<dbReference type="Pfam" id="PF00874">
    <property type="entry name" value="PRD"/>
    <property type="match status" value="1"/>
</dbReference>
<comment type="caution">
    <text evidence="14">The sequence shown here is derived from an EMBL/GenBank/DDBJ whole genome shotgun (WGS) entry which is preliminary data.</text>
</comment>
<dbReference type="GO" id="GO:0008982">
    <property type="term" value="F:protein-N(PI)-phosphohistidine-sugar phosphotransferase activity"/>
    <property type="evidence" value="ECO:0007669"/>
    <property type="project" value="InterPro"/>
</dbReference>
<evidence type="ECO:0000256" key="4">
    <source>
        <dbReference type="ARBA" id="ARBA00022553"/>
    </source>
</evidence>
<feature type="domain" description="PTS EIIB type-2" evidence="12">
    <location>
        <begin position="396"/>
        <end position="484"/>
    </location>
</feature>
<keyword evidence="6" id="KW-0598">Phosphotransferase system</keyword>
<dbReference type="SUPFAM" id="SSF55804">
    <property type="entry name" value="Phoshotransferase/anion transport protein"/>
    <property type="match status" value="1"/>
</dbReference>
<keyword evidence="15" id="KW-1185">Reference proteome</keyword>
<dbReference type="InterPro" id="IPR002178">
    <property type="entry name" value="PTS_EIIA_type-2_dom"/>
</dbReference>
<dbReference type="InterPro" id="IPR011608">
    <property type="entry name" value="PRD"/>
</dbReference>
<proteinExistence type="predicted"/>
<dbReference type="Gene3D" id="3.40.50.2300">
    <property type="match status" value="1"/>
</dbReference>
<dbReference type="InterPro" id="IPR013011">
    <property type="entry name" value="PTS_EIIB_2"/>
</dbReference>
<dbReference type="GO" id="GO:0005737">
    <property type="term" value="C:cytoplasm"/>
    <property type="evidence" value="ECO:0007669"/>
    <property type="project" value="UniProtKB-SubCell"/>
</dbReference>